<dbReference type="PANTHER" id="PTHR30086">
    <property type="entry name" value="ARGININE EXPORTER PROTEIN ARGO"/>
    <property type="match status" value="1"/>
</dbReference>
<feature type="transmembrane region" description="Helical" evidence="6">
    <location>
        <begin position="175"/>
        <end position="196"/>
    </location>
</feature>
<organism evidence="7 8">
    <name type="scientific">Sedimentitalea todarodis</name>
    <dbReference type="NCBI Taxonomy" id="1631240"/>
    <lineage>
        <taxon>Bacteria</taxon>
        <taxon>Pseudomonadati</taxon>
        <taxon>Pseudomonadota</taxon>
        <taxon>Alphaproteobacteria</taxon>
        <taxon>Rhodobacterales</taxon>
        <taxon>Paracoccaceae</taxon>
        <taxon>Sedimentitalea</taxon>
    </lineage>
</organism>
<keyword evidence="5 6" id="KW-0472">Membrane</keyword>
<comment type="subcellular location">
    <subcellularLocation>
        <location evidence="1">Cell membrane</location>
        <topology evidence="1">Multi-pass membrane protein</topology>
    </subcellularLocation>
</comment>
<keyword evidence="4 6" id="KW-1133">Transmembrane helix</keyword>
<evidence type="ECO:0000256" key="3">
    <source>
        <dbReference type="ARBA" id="ARBA00022692"/>
    </source>
</evidence>
<protein>
    <submittedName>
        <fullName evidence="7">LysE family transporter</fullName>
    </submittedName>
</protein>
<dbReference type="Proteomes" id="UP001255416">
    <property type="component" value="Unassembled WGS sequence"/>
</dbReference>
<evidence type="ECO:0000256" key="4">
    <source>
        <dbReference type="ARBA" id="ARBA00022989"/>
    </source>
</evidence>
<dbReference type="Pfam" id="PF01810">
    <property type="entry name" value="LysE"/>
    <property type="match status" value="1"/>
</dbReference>
<dbReference type="InterPro" id="IPR001123">
    <property type="entry name" value="LeuE-type"/>
</dbReference>
<feature type="transmembrane region" description="Helical" evidence="6">
    <location>
        <begin position="37"/>
        <end position="62"/>
    </location>
</feature>
<dbReference type="RefSeq" id="WP_316779350.1">
    <property type="nucleotide sequence ID" value="NZ_JASMWN010000016.1"/>
</dbReference>
<feature type="transmembrane region" description="Helical" evidence="6">
    <location>
        <begin position="139"/>
        <end position="163"/>
    </location>
</feature>
<reference evidence="8" key="1">
    <citation type="submission" date="2023-05" db="EMBL/GenBank/DDBJ databases">
        <title>Sedimentitalea sp. nov. JM2-8.</title>
        <authorList>
            <person name="Huang J."/>
        </authorList>
    </citation>
    <scope>NUCLEOTIDE SEQUENCE [LARGE SCALE GENOMIC DNA]</scope>
    <source>
        <strain evidence="8">KHS03</strain>
    </source>
</reference>
<comment type="caution">
    <text evidence="7">The sequence shown here is derived from an EMBL/GenBank/DDBJ whole genome shotgun (WGS) entry which is preliminary data.</text>
</comment>
<keyword evidence="2" id="KW-1003">Cell membrane</keyword>
<dbReference type="PANTHER" id="PTHR30086:SF20">
    <property type="entry name" value="ARGININE EXPORTER PROTEIN ARGO-RELATED"/>
    <property type="match status" value="1"/>
</dbReference>
<accession>A0ABU3VHJ5</accession>
<evidence type="ECO:0000313" key="7">
    <source>
        <dbReference type="EMBL" id="MDU9005636.1"/>
    </source>
</evidence>
<name>A0ABU3VHJ5_9RHOB</name>
<evidence type="ECO:0000256" key="2">
    <source>
        <dbReference type="ARBA" id="ARBA00022475"/>
    </source>
</evidence>
<feature type="transmembrane region" description="Helical" evidence="6">
    <location>
        <begin position="69"/>
        <end position="94"/>
    </location>
</feature>
<keyword evidence="8" id="KW-1185">Reference proteome</keyword>
<evidence type="ECO:0000256" key="1">
    <source>
        <dbReference type="ARBA" id="ARBA00004651"/>
    </source>
</evidence>
<sequence>MLTFAAAVFFLIVTPGPGVLSTAGVGSAFGRAAGTRYVFGLFLGQNLVSAAVISGLAATLLADERLRTVLFLMSIAYLFYLAARIALAGSRLAFIRRSRPPGVLGGVALQIINPKAYAVNTTLFSGFSFLSADLFTETVIKLLIMNAIWIPIHFLWLWAGIRLGQLDLPERMHRTINLGMALSMMLVVALAIAAQVRPV</sequence>
<evidence type="ECO:0000256" key="6">
    <source>
        <dbReference type="SAM" id="Phobius"/>
    </source>
</evidence>
<evidence type="ECO:0000256" key="5">
    <source>
        <dbReference type="ARBA" id="ARBA00023136"/>
    </source>
</evidence>
<evidence type="ECO:0000313" key="8">
    <source>
        <dbReference type="Proteomes" id="UP001255416"/>
    </source>
</evidence>
<dbReference type="EMBL" id="JASMWN010000016">
    <property type="protein sequence ID" value="MDU9005636.1"/>
    <property type="molecule type" value="Genomic_DNA"/>
</dbReference>
<gene>
    <name evidence="7" type="ORF">QO231_17530</name>
</gene>
<proteinExistence type="predicted"/>
<keyword evidence="3 6" id="KW-0812">Transmembrane</keyword>